<sequence>MQLIGFVLLCIGLAITLGARRIVLAKTKLDKEDKEEIEILAAGAIIAVRLAGFVVAAIGLVFLMLMH</sequence>
<reference evidence="1" key="1">
    <citation type="submission" date="2017-10" db="EMBL/GenBank/DDBJ databases">
        <title>Genome sequence of cellulolytic Lachnospiraceae bacterium XHS1971 isolated from hotspring sediment.</title>
        <authorList>
            <person name="Vasudevan G."/>
            <person name="Joshi A.J."/>
            <person name="Hivarkar S."/>
            <person name="Lanjekar V.B."/>
            <person name="Dhakephalkar P.K."/>
            <person name="Dagar S."/>
        </authorList>
    </citation>
    <scope>NUCLEOTIDE SEQUENCE</scope>
    <source>
        <strain evidence="1">XHS1971</strain>
    </source>
</reference>
<protein>
    <submittedName>
        <fullName evidence="1">Uncharacterized protein</fullName>
    </submittedName>
</protein>
<proteinExistence type="predicted"/>
<accession>A0AC61DEJ9</accession>
<evidence type="ECO:0000313" key="1">
    <source>
        <dbReference type="EMBL" id="PHV71719.1"/>
    </source>
</evidence>
<organism evidence="1 2">
    <name type="scientific">Sporanaerobium hydrogeniformans</name>
    <dbReference type="NCBI Taxonomy" id="3072179"/>
    <lineage>
        <taxon>Bacteria</taxon>
        <taxon>Bacillati</taxon>
        <taxon>Bacillota</taxon>
        <taxon>Clostridia</taxon>
        <taxon>Lachnospirales</taxon>
        <taxon>Lachnospiraceae</taxon>
        <taxon>Sporanaerobium</taxon>
    </lineage>
</organism>
<dbReference type="Proteomes" id="UP000224460">
    <property type="component" value="Unassembled WGS sequence"/>
</dbReference>
<name>A0AC61DEJ9_9FIRM</name>
<dbReference type="EMBL" id="PEDL01000002">
    <property type="protein sequence ID" value="PHV71719.1"/>
    <property type="molecule type" value="Genomic_DNA"/>
</dbReference>
<gene>
    <name evidence="1" type="ORF">CS063_03935</name>
</gene>
<comment type="caution">
    <text evidence="1">The sequence shown here is derived from an EMBL/GenBank/DDBJ whole genome shotgun (WGS) entry which is preliminary data.</text>
</comment>
<keyword evidence="2" id="KW-1185">Reference proteome</keyword>
<evidence type="ECO:0000313" key="2">
    <source>
        <dbReference type="Proteomes" id="UP000224460"/>
    </source>
</evidence>